<feature type="binding site" evidence="7">
    <location>
        <position position="447"/>
    </location>
    <ligand>
        <name>deamido-NAD(+)</name>
        <dbReference type="ChEBI" id="CHEBI:58437"/>
        <note>ligand shared between two neighboring subunits</note>
    </ligand>
</feature>
<dbReference type="SUPFAM" id="SSF52402">
    <property type="entry name" value="Adenine nucleotide alpha hydrolases-like"/>
    <property type="match status" value="1"/>
</dbReference>
<dbReference type="Pfam" id="PF02540">
    <property type="entry name" value="NAD_synthase"/>
    <property type="match status" value="1"/>
</dbReference>
<proteinExistence type="inferred from homology"/>
<accession>A0A326UD02</accession>
<dbReference type="PROSITE" id="PS50263">
    <property type="entry name" value="CN_HYDROLASE"/>
    <property type="match status" value="1"/>
</dbReference>
<evidence type="ECO:0000259" key="10">
    <source>
        <dbReference type="PROSITE" id="PS50263"/>
    </source>
</evidence>
<dbReference type="CDD" id="cd07570">
    <property type="entry name" value="GAT_Gln-NAD-synth"/>
    <property type="match status" value="1"/>
</dbReference>
<dbReference type="Gene3D" id="1.10.10.1140">
    <property type="entry name" value="Glutamine-dependent NAD+ synthetase, C-terminal domain"/>
    <property type="match status" value="1"/>
</dbReference>
<feature type="active site" description="Proton acceptor; for glutaminase activity" evidence="7">
    <location>
        <position position="49"/>
    </location>
</feature>
<comment type="pathway">
    <text evidence="1 7 8">Cofactor biosynthesis; NAD(+) biosynthesis; NAD(+) from deamido-NAD(+) (L-Gln route): step 1/1.</text>
</comment>
<evidence type="ECO:0000313" key="12">
    <source>
        <dbReference type="Proteomes" id="UP000248806"/>
    </source>
</evidence>
<dbReference type="PANTHER" id="PTHR23090">
    <property type="entry name" value="NH 3 /GLUTAMINE-DEPENDENT NAD + SYNTHETASE"/>
    <property type="match status" value="1"/>
</dbReference>
<evidence type="ECO:0000256" key="5">
    <source>
        <dbReference type="ARBA" id="ARBA00022840"/>
    </source>
</evidence>
<comment type="caution">
    <text evidence="11">The sequence shown here is derived from an EMBL/GenBank/DDBJ whole genome shotgun (WGS) entry which is preliminary data.</text>
</comment>
<keyword evidence="5 7" id="KW-0067">ATP-binding</keyword>
<keyword evidence="4 7" id="KW-0547">Nucleotide-binding</keyword>
<evidence type="ECO:0000313" key="11">
    <source>
        <dbReference type="EMBL" id="PZW34385.1"/>
    </source>
</evidence>
<dbReference type="AlphaFoldDB" id="A0A326UD02"/>
<evidence type="ECO:0000256" key="2">
    <source>
        <dbReference type="ARBA" id="ARBA00007145"/>
    </source>
</evidence>
<comment type="similarity">
    <text evidence="2 7 8">In the C-terminal section; belongs to the NAD synthetase family.</text>
</comment>
<feature type="binding site" evidence="7">
    <location>
        <position position="207"/>
    </location>
    <ligand>
        <name>L-glutamine</name>
        <dbReference type="ChEBI" id="CHEBI:58359"/>
    </ligand>
</feature>
<dbReference type="GO" id="GO:0008795">
    <property type="term" value="F:NAD+ synthase activity"/>
    <property type="evidence" value="ECO:0007669"/>
    <property type="project" value="UniProtKB-UniRule"/>
</dbReference>
<comment type="function">
    <text evidence="7">Catalyzes the ATP-dependent amidation of deamido-NAD to form NAD. Uses L-glutamine as a nitrogen source.</text>
</comment>
<organism evidence="11 12">
    <name type="scientific">Thermosporothrix hazakensis</name>
    <dbReference type="NCBI Taxonomy" id="644383"/>
    <lineage>
        <taxon>Bacteria</taxon>
        <taxon>Bacillati</taxon>
        <taxon>Chloroflexota</taxon>
        <taxon>Ktedonobacteria</taxon>
        <taxon>Ktedonobacterales</taxon>
        <taxon>Thermosporotrichaceae</taxon>
        <taxon>Thermosporothrix</taxon>
    </lineage>
</organism>
<evidence type="ECO:0000256" key="9">
    <source>
        <dbReference type="RuleBase" id="RU003811"/>
    </source>
</evidence>
<evidence type="ECO:0000256" key="3">
    <source>
        <dbReference type="ARBA" id="ARBA00022598"/>
    </source>
</evidence>
<dbReference type="InterPro" id="IPR041856">
    <property type="entry name" value="NAD+_synth_C"/>
</dbReference>
<feature type="domain" description="CN hydrolase" evidence="10">
    <location>
        <begin position="9"/>
        <end position="274"/>
    </location>
</feature>
<dbReference type="InterPro" id="IPR014729">
    <property type="entry name" value="Rossmann-like_a/b/a_fold"/>
</dbReference>
<dbReference type="HAMAP" id="MF_02090">
    <property type="entry name" value="NadE_glutamine_dep"/>
    <property type="match status" value="1"/>
</dbReference>
<dbReference type="NCBIfam" id="TIGR00552">
    <property type="entry name" value="nadE"/>
    <property type="match status" value="1"/>
</dbReference>
<dbReference type="PIRSF" id="PIRSF006630">
    <property type="entry name" value="NADS_GAT"/>
    <property type="match status" value="1"/>
</dbReference>
<dbReference type="Pfam" id="PF00795">
    <property type="entry name" value="CN_hydrolase"/>
    <property type="match status" value="1"/>
</dbReference>
<feature type="active site" description="For glutaminase activity" evidence="7">
    <location>
        <position position="118"/>
    </location>
</feature>
<dbReference type="Proteomes" id="UP000248806">
    <property type="component" value="Unassembled WGS sequence"/>
</dbReference>
<sequence length="655" mass="72255">MKQFSPDFLRVAAITPELRVADVHYNTQAIIEALRQAAAQGCQVALFPELCITGYTCADLFYQQLLLQRASEALQEIAQAAADYQLVALVGLPMEVEGKLYNCAALVSGQGVLGIVPKTYLPNTNEYYEERWFSSSRDCPVDTIQLAGKAIPFGTDLLFTATNFPGCVLGIEICEDLWAVEPPSGRMALAGATVLLNPSASDEILGKDGYRRALIQQQAARCLAAYIYAAAGPGESTTDVVFDGHSVICENGLILAETERFQFSTQIAVADVDVQRLNHERLRNSSFSSALPQQAFRKIEVTIPAGLVERETLIRPDLTPTPFVPANPALRAQHCREIFQLQAIGLAKRLKHTGMKRVTLGLSGGLDSTLALLVVQQAFQKLSLSSDGIVAITMPGFGTTSRTLTNAERLAKSLGITLRQIPIRDAVLQHFRDIDHDPNTHDITYENAQARERTQILMDVANQIGGMMVGTGDLSELALGWCTYNADHMSMYHVNAGVPKTLVRYLIEWCAESVYTGETSEVLRDINATPISPELLPPDAQGKLVQETEATIGPYVLHDFFLYYVVRHAFTPDKIFRLARQVFAAHHTPAELVRWLRVFYQRFFHAQFKRSAMPDGPKVGSVALSPRGDWRMPSDASAALWLQELDELQQSIEEG</sequence>
<dbReference type="InterPro" id="IPR003010">
    <property type="entry name" value="C-N_Hydrolase"/>
</dbReference>
<feature type="binding site" evidence="7">
    <location>
        <begin position="481"/>
        <end position="484"/>
    </location>
    <ligand>
        <name>deamido-NAD(+)</name>
        <dbReference type="ChEBI" id="CHEBI:58437"/>
        <note>ligand shared between two neighboring subunits</note>
    </ligand>
</feature>
<keyword evidence="6 7" id="KW-0520">NAD</keyword>
<evidence type="ECO:0000256" key="6">
    <source>
        <dbReference type="ARBA" id="ARBA00023027"/>
    </source>
</evidence>
<dbReference type="GO" id="GO:0003952">
    <property type="term" value="F:NAD+ synthase (glutamine-hydrolyzing) activity"/>
    <property type="evidence" value="ECO:0007669"/>
    <property type="project" value="UniProtKB-UniRule"/>
</dbReference>
<dbReference type="Gene3D" id="3.60.110.10">
    <property type="entry name" value="Carbon-nitrogen hydrolase"/>
    <property type="match status" value="1"/>
</dbReference>
<dbReference type="SUPFAM" id="SSF56317">
    <property type="entry name" value="Carbon-nitrogen hydrolase"/>
    <property type="match status" value="1"/>
</dbReference>
<name>A0A326UD02_THEHA</name>
<dbReference type="InterPro" id="IPR003694">
    <property type="entry name" value="NAD_synthase"/>
</dbReference>
<evidence type="ECO:0000256" key="8">
    <source>
        <dbReference type="PIRNR" id="PIRNR006630"/>
    </source>
</evidence>
<dbReference type="EC" id="6.3.5.1" evidence="7 8"/>
<evidence type="ECO:0000256" key="7">
    <source>
        <dbReference type="HAMAP-Rule" id="MF_02090"/>
    </source>
</evidence>
<keyword evidence="3 7" id="KW-0436">Ligase</keyword>
<dbReference type="UniPathway" id="UPA00253">
    <property type="reaction ID" value="UER00334"/>
</dbReference>
<feature type="binding site" evidence="7">
    <location>
        <position position="471"/>
    </location>
    <ligand>
        <name>ATP</name>
        <dbReference type="ChEBI" id="CHEBI:30616"/>
    </ligand>
</feature>
<dbReference type="PANTHER" id="PTHR23090:SF9">
    <property type="entry name" value="GLUTAMINE-DEPENDENT NAD(+) SYNTHETASE"/>
    <property type="match status" value="1"/>
</dbReference>
<dbReference type="Gene3D" id="3.40.50.620">
    <property type="entry name" value="HUPs"/>
    <property type="match status" value="1"/>
</dbReference>
<comment type="similarity">
    <text evidence="9">Belongs to the NAD synthetase family.</text>
</comment>
<dbReference type="RefSeq" id="WP_111319884.1">
    <property type="nucleotide sequence ID" value="NZ_BIFX01000001.1"/>
</dbReference>
<dbReference type="EMBL" id="QKUF01000002">
    <property type="protein sequence ID" value="PZW34385.1"/>
    <property type="molecule type" value="Genomic_DNA"/>
</dbReference>
<dbReference type="NCBIfam" id="NF002730">
    <property type="entry name" value="PRK02628.1"/>
    <property type="match status" value="1"/>
</dbReference>
<dbReference type="GO" id="GO:0005737">
    <property type="term" value="C:cytoplasm"/>
    <property type="evidence" value="ECO:0007669"/>
    <property type="project" value="InterPro"/>
</dbReference>
<gene>
    <name evidence="7" type="primary">nadE</name>
    <name evidence="11" type="ORF">EI42_01222</name>
</gene>
<dbReference type="OrthoDB" id="9803818at2"/>
<feature type="active site" description="Nucleophile; for glutaminase activity" evidence="7">
    <location>
        <position position="174"/>
    </location>
</feature>
<feature type="binding site" evidence="7">
    <location>
        <position position="609"/>
    </location>
    <ligand>
        <name>deamido-NAD(+)</name>
        <dbReference type="ChEBI" id="CHEBI:58437"/>
        <note>ligand shared between two neighboring subunits</note>
    </ligand>
</feature>
<feature type="binding site" evidence="7">
    <location>
        <begin position="361"/>
        <end position="368"/>
    </location>
    <ligand>
        <name>ATP</name>
        <dbReference type="ChEBI" id="CHEBI:30616"/>
    </ligand>
</feature>
<keyword evidence="12" id="KW-1185">Reference proteome</keyword>
<dbReference type="CDD" id="cd00553">
    <property type="entry name" value="NAD_synthase"/>
    <property type="match status" value="1"/>
</dbReference>
<comment type="caution">
    <text evidence="7">Lacks conserved residue(s) required for the propagation of feature annotation.</text>
</comment>
<protein>
    <recommendedName>
        <fullName evidence="7 8">Glutamine-dependent NAD(+) synthetase</fullName>
        <ecNumber evidence="7 8">6.3.5.1</ecNumber>
    </recommendedName>
    <alternativeName>
        <fullName evidence="7 8">NAD(+) synthase [glutamine-hydrolyzing]</fullName>
    </alternativeName>
</protein>
<comment type="catalytic activity">
    <reaction evidence="7 8">
        <text>deamido-NAD(+) + L-glutamine + ATP + H2O = L-glutamate + AMP + diphosphate + NAD(+) + H(+)</text>
        <dbReference type="Rhea" id="RHEA:24384"/>
        <dbReference type="ChEBI" id="CHEBI:15377"/>
        <dbReference type="ChEBI" id="CHEBI:15378"/>
        <dbReference type="ChEBI" id="CHEBI:29985"/>
        <dbReference type="ChEBI" id="CHEBI:30616"/>
        <dbReference type="ChEBI" id="CHEBI:33019"/>
        <dbReference type="ChEBI" id="CHEBI:57540"/>
        <dbReference type="ChEBI" id="CHEBI:58359"/>
        <dbReference type="ChEBI" id="CHEBI:58437"/>
        <dbReference type="ChEBI" id="CHEBI:456215"/>
        <dbReference type="EC" id="6.3.5.1"/>
    </reaction>
</comment>
<feature type="binding site" evidence="7">
    <location>
        <position position="476"/>
    </location>
    <ligand>
        <name>deamido-NAD(+)</name>
        <dbReference type="ChEBI" id="CHEBI:58437"/>
        <note>ligand shared between two neighboring subunits</note>
    </ligand>
</feature>
<evidence type="ECO:0000256" key="1">
    <source>
        <dbReference type="ARBA" id="ARBA00005188"/>
    </source>
</evidence>
<dbReference type="InterPro" id="IPR036526">
    <property type="entry name" value="C-N_Hydrolase_sf"/>
</dbReference>
<dbReference type="GO" id="GO:0009435">
    <property type="term" value="P:NAD+ biosynthetic process"/>
    <property type="evidence" value="ECO:0007669"/>
    <property type="project" value="UniProtKB-UniRule"/>
</dbReference>
<dbReference type="GO" id="GO:0004359">
    <property type="term" value="F:glutaminase activity"/>
    <property type="evidence" value="ECO:0007669"/>
    <property type="project" value="InterPro"/>
</dbReference>
<dbReference type="GO" id="GO:0005524">
    <property type="term" value="F:ATP binding"/>
    <property type="evidence" value="ECO:0007669"/>
    <property type="project" value="UniProtKB-UniRule"/>
</dbReference>
<evidence type="ECO:0000256" key="4">
    <source>
        <dbReference type="ARBA" id="ARBA00022741"/>
    </source>
</evidence>
<dbReference type="InterPro" id="IPR022310">
    <property type="entry name" value="NAD/GMP_synthase"/>
</dbReference>
<dbReference type="InterPro" id="IPR014445">
    <property type="entry name" value="Gln-dep_NAD_synthase"/>
</dbReference>
<reference evidence="11 12" key="1">
    <citation type="submission" date="2018-06" db="EMBL/GenBank/DDBJ databases">
        <title>Genomic Encyclopedia of Archaeal and Bacterial Type Strains, Phase II (KMG-II): from individual species to whole genera.</title>
        <authorList>
            <person name="Goeker M."/>
        </authorList>
    </citation>
    <scope>NUCLEOTIDE SEQUENCE [LARGE SCALE GENOMIC DNA]</scope>
    <source>
        <strain evidence="11 12">ATCC BAA-1881</strain>
    </source>
</reference>
<feature type="binding site" evidence="7">
    <location>
        <position position="201"/>
    </location>
    <ligand>
        <name>L-glutamine</name>
        <dbReference type="ChEBI" id="CHEBI:58359"/>
    </ligand>
</feature>